<evidence type="ECO:0000256" key="2">
    <source>
        <dbReference type="SAM" id="Phobius"/>
    </source>
</evidence>
<dbReference type="EMBL" id="QPIJ01000033">
    <property type="protein sequence ID" value="RCV89274.1"/>
    <property type="molecule type" value="Genomic_DNA"/>
</dbReference>
<evidence type="ECO:0000256" key="1">
    <source>
        <dbReference type="SAM" id="MobiDB-lite"/>
    </source>
</evidence>
<sequence length="68" mass="7691">MDTRESKTPEEEKQHVMNERYPQEDEVEPHLQPEAQKSPKGMHKLLPIIIVVVGILLVGLLLFSGATD</sequence>
<feature type="region of interest" description="Disordered" evidence="1">
    <location>
        <begin position="1"/>
        <end position="38"/>
    </location>
</feature>
<evidence type="ECO:0000313" key="3">
    <source>
        <dbReference type="EMBL" id="RCV89274.1"/>
    </source>
</evidence>
<keyword evidence="2" id="KW-0472">Membrane</keyword>
<proteinExistence type="predicted"/>
<feature type="compositionally biased region" description="Basic and acidic residues" evidence="1">
    <location>
        <begin position="1"/>
        <end position="31"/>
    </location>
</feature>
<dbReference type="AlphaFoldDB" id="A0A368TX34"/>
<keyword evidence="2" id="KW-1133">Transmembrane helix</keyword>
<comment type="caution">
    <text evidence="3">The sequence shown here is derived from an EMBL/GenBank/DDBJ whole genome shotgun (WGS) entry which is preliminary data.</text>
</comment>
<gene>
    <name evidence="3" type="ORF">DU506_13305</name>
</gene>
<feature type="transmembrane region" description="Helical" evidence="2">
    <location>
        <begin position="45"/>
        <end position="66"/>
    </location>
</feature>
<protein>
    <submittedName>
        <fullName evidence="3">Uncharacterized protein</fullName>
    </submittedName>
</protein>
<dbReference type="RefSeq" id="WP_114487399.1">
    <property type="nucleotide sequence ID" value="NZ_CBCSHM010000035.1"/>
</dbReference>
<reference evidence="3 4" key="1">
    <citation type="submission" date="2018-07" db="EMBL/GenBank/DDBJ databases">
        <title>Halomonas rutogse sp. nov., isolated from Lake TangqianCo on Tibetan Plateau.</title>
        <authorList>
            <person name="Lu H."/>
            <person name="Xing P."/>
            <person name="Wu Q."/>
        </authorList>
    </citation>
    <scope>NUCLEOTIDE SEQUENCE [LARGE SCALE GENOMIC DNA]</scope>
    <source>
        <strain evidence="3 4">TQ8S</strain>
    </source>
</reference>
<dbReference type="Proteomes" id="UP000253204">
    <property type="component" value="Unassembled WGS sequence"/>
</dbReference>
<organism evidence="3 4">
    <name type="scientific">Vreelandella rituensis</name>
    <dbReference type="NCBI Taxonomy" id="2282306"/>
    <lineage>
        <taxon>Bacteria</taxon>
        <taxon>Pseudomonadati</taxon>
        <taxon>Pseudomonadota</taxon>
        <taxon>Gammaproteobacteria</taxon>
        <taxon>Oceanospirillales</taxon>
        <taxon>Halomonadaceae</taxon>
        <taxon>Vreelandella</taxon>
    </lineage>
</organism>
<evidence type="ECO:0000313" key="4">
    <source>
        <dbReference type="Proteomes" id="UP000253204"/>
    </source>
</evidence>
<accession>A0A368TX34</accession>
<name>A0A368TX34_9GAMM</name>
<keyword evidence="4" id="KW-1185">Reference proteome</keyword>
<dbReference type="OrthoDB" id="6174536at2"/>
<keyword evidence="2" id="KW-0812">Transmembrane</keyword>